<accession>A0A6A6WYH6</accession>
<protein>
    <recommendedName>
        <fullName evidence="2">PD-(D/E)XK nuclease-like domain-containing protein</fullName>
    </recommendedName>
</protein>
<dbReference type="Proteomes" id="UP000799757">
    <property type="component" value="Unassembled WGS sequence"/>
</dbReference>
<dbReference type="AlphaFoldDB" id="A0A6A6WYH6"/>
<evidence type="ECO:0000313" key="3">
    <source>
        <dbReference type="EMBL" id="KAF2789132.1"/>
    </source>
</evidence>
<proteinExistence type="predicted"/>
<dbReference type="OrthoDB" id="4161186at2759"/>
<feature type="region of interest" description="Disordered" evidence="1">
    <location>
        <begin position="1"/>
        <end position="20"/>
    </location>
</feature>
<dbReference type="Pfam" id="PF20516">
    <property type="entry name" value="PDDEXK_12"/>
    <property type="match status" value="1"/>
</dbReference>
<dbReference type="InterPro" id="IPR046797">
    <property type="entry name" value="PDDEXK_12"/>
</dbReference>
<dbReference type="EMBL" id="MU002160">
    <property type="protein sequence ID" value="KAF2789132.1"/>
    <property type="molecule type" value="Genomic_DNA"/>
</dbReference>
<feature type="compositionally biased region" description="Polar residues" evidence="1">
    <location>
        <begin position="1"/>
        <end position="11"/>
    </location>
</feature>
<name>A0A6A6WYH6_9PLEO</name>
<sequence>SPTRSIATRSELSVESHKSGRLSPTKQIMLLEDQEKPILFHNFGDTRELAERADVGAMRNAIQRLAAGVGIIGYADEALSDIAATLSSTSDRLQFEYPHANDPTQRLRYGNMPAIARLERIVRKGWKHDRGNGASEDDWNSGVQLPLLELALETCTHEDNLTVQGVKTLAIEPRWLARTTVGLPGRVIDYVVALEPDAVIKQAWHRLQPLPGEHIKAWNHATRTLRENPIALNIETKGPNKSWTDGKPQIAIWTDAWLHRVSLLPQAGHVIGDGAWPAIPLLIAQGHDWHLLIISRDGEKTVIWDQIAVGSSRNCFEAMKTVAVLHWCMDWAETVYRPWFHSLI</sequence>
<feature type="domain" description="PD-(D/E)XK nuclease-like" evidence="2">
    <location>
        <begin position="90"/>
        <end position="337"/>
    </location>
</feature>
<organism evidence="3 4">
    <name type="scientific">Melanomma pulvis-pyrius CBS 109.77</name>
    <dbReference type="NCBI Taxonomy" id="1314802"/>
    <lineage>
        <taxon>Eukaryota</taxon>
        <taxon>Fungi</taxon>
        <taxon>Dikarya</taxon>
        <taxon>Ascomycota</taxon>
        <taxon>Pezizomycotina</taxon>
        <taxon>Dothideomycetes</taxon>
        <taxon>Pleosporomycetidae</taxon>
        <taxon>Pleosporales</taxon>
        <taxon>Melanommataceae</taxon>
        <taxon>Melanomma</taxon>
    </lineage>
</organism>
<feature type="non-terminal residue" evidence="3">
    <location>
        <position position="1"/>
    </location>
</feature>
<gene>
    <name evidence="3" type="ORF">K505DRAFT_253991</name>
</gene>
<keyword evidence="4" id="KW-1185">Reference proteome</keyword>
<reference evidence="3" key="1">
    <citation type="journal article" date="2020" name="Stud. Mycol.">
        <title>101 Dothideomycetes genomes: a test case for predicting lifestyles and emergence of pathogens.</title>
        <authorList>
            <person name="Haridas S."/>
            <person name="Albert R."/>
            <person name="Binder M."/>
            <person name="Bloem J."/>
            <person name="Labutti K."/>
            <person name="Salamov A."/>
            <person name="Andreopoulos B."/>
            <person name="Baker S."/>
            <person name="Barry K."/>
            <person name="Bills G."/>
            <person name="Bluhm B."/>
            <person name="Cannon C."/>
            <person name="Castanera R."/>
            <person name="Culley D."/>
            <person name="Daum C."/>
            <person name="Ezra D."/>
            <person name="Gonzalez J."/>
            <person name="Henrissat B."/>
            <person name="Kuo A."/>
            <person name="Liang C."/>
            <person name="Lipzen A."/>
            <person name="Lutzoni F."/>
            <person name="Magnuson J."/>
            <person name="Mondo S."/>
            <person name="Nolan M."/>
            <person name="Ohm R."/>
            <person name="Pangilinan J."/>
            <person name="Park H.-J."/>
            <person name="Ramirez L."/>
            <person name="Alfaro M."/>
            <person name="Sun H."/>
            <person name="Tritt A."/>
            <person name="Yoshinaga Y."/>
            <person name="Zwiers L.-H."/>
            <person name="Turgeon B."/>
            <person name="Goodwin S."/>
            <person name="Spatafora J."/>
            <person name="Crous P."/>
            <person name="Grigoriev I."/>
        </authorList>
    </citation>
    <scope>NUCLEOTIDE SEQUENCE</scope>
    <source>
        <strain evidence="3">CBS 109.77</strain>
    </source>
</reference>
<evidence type="ECO:0000259" key="2">
    <source>
        <dbReference type="Pfam" id="PF20516"/>
    </source>
</evidence>
<evidence type="ECO:0000313" key="4">
    <source>
        <dbReference type="Proteomes" id="UP000799757"/>
    </source>
</evidence>
<evidence type="ECO:0000256" key="1">
    <source>
        <dbReference type="SAM" id="MobiDB-lite"/>
    </source>
</evidence>